<dbReference type="EMBL" id="FOAW01000005">
    <property type="protein sequence ID" value="SEL02715.1"/>
    <property type="molecule type" value="Genomic_DNA"/>
</dbReference>
<dbReference type="GO" id="GO:1902670">
    <property type="term" value="F:carbon dioxide binding"/>
    <property type="evidence" value="ECO:0007669"/>
    <property type="project" value="TreeGrafter"/>
</dbReference>
<dbReference type="GO" id="GO:0005506">
    <property type="term" value="F:iron ion binding"/>
    <property type="evidence" value="ECO:0007669"/>
    <property type="project" value="TreeGrafter"/>
</dbReference>
<dbReference type="RefSeq" id="WP_027501456.1">
    <property type="nucleotide sequence ID" value="NZ_FOAW01000005.1"/>
</dbReference>
<protein>
    <submittedName>
        <fullName evidence="2">Hydrogenase expression/formation protein HypC</fullName>
    </submittedName>
</protein>
<gene>
    <name evidence="2" type="ORF">SAMN05444583_105160</name>
</gene>
<dbReference type="GO" id="GO:0051604">
    <property type="term" value="P:protein maturation"/>
    <property type="evidence" value="ECO:0007669"/>
    <property type="project" value="TreeGrafter"/>
</dbReference>
<dbReference type="PANTHER" id="PTHR35177">
    <property type="entry name" value="HYDROGENASE MATURATION FACTOR HYBG"/>
    <property type="match status" value="1"/>
</dbReference>
<sequence length="90" mass="9753">MCLGIPGQVVDIVDAQQHLAKVDVNGIRRVISVRLLADEGLVVGDWVLVHVGFAMSKIDEAEAQVTLDQVQKMGADYTNEIDAYNSSEIA</sequence>
<dbReference type="InterPro" id="IPR001109">
    <property type="entry name" value="Hydrogenase_HupF/HypC"/>
</dbReference>
<dbReference type="Proteomes" id="UP000198677">
    <property type="component" value="Unassembled WGS sequence"/>
</dbReference>
<dbReference type="PANTHER" id="PTHR35177:SF2">
    <property type="entry name" value="HYDROGENASE MATURATION FACTOR HYBG"/>
    <property type="match status" value="1"/>
</dbReference>
<organism evidence="2 3">
    <name type="scientific">Rhodococcus maanshanensis</name>
    <dbReference type="NCBI Taxonomy" id="183556"/>
    <lineage>
        <taxon>Bacteria</taxon>
        <taxon>Bacillati</taxon>
        <taxon>Actinomycetota</taxon>
        <taxon>Actinomycetes</taxon>
        <taxon>Mycobacteriales</taxon>
        <taxon>Nocardiaceae</taxon>
        <taxon>Rhodococcus</taxon>
    </lineage>
</organism>
<dbReference type="SUPFAM" id="SSF159127">
    <property type="entry name" value="HupF/HypC-like"/>
    <property type="match status" value="1"/>
</dbReference>
<reference evidence="3" key="1">
    <citation type="submission" date="2016-10" db="EMBL/GenBank/DDBJ databases">
        <authorList>
            <person name="Varghese N."/>
            <person name="Submissions S."/>
        </authorList>
    </citation>
    <scope>NUCLEOTIDE SEQUENCE [LARGE SCALE GENOMIC DNA]</scope>
    <source>
        <strain evidence="3">DSM 44675</strain>
    </source>
</reference>
<dbReference type="Gene3D" id="2.30.30.140">
    <property type="match status" value="1"/>
</dbReference>
<dbReference type="InterPro" id="IPR019812">
    <property type="entry name" value="Hydgase_assmbl_chp_CS"/>
</dbReference>
<proteinExistence type="inferred from homology"/>
<name>A0A1H7LW55_9NOCA</name>
<evidence type="ECO:0000313" key="2">
    <source>
        <dbReference type="EMBL" id="SEL02715.1"/>
    </source>
</evidence>
<dbReference type="PRINTS" id="PR00445">
    <property type="entry name" value="HUPFHYPC"/>
</dbReference>
<accession>A0A1H7LW55</accession>
<evidence type="ECO:0000256" key="1">
    <source>
        <dbReference type="ARBA" id="ARBA00006018"/>
    </source>
</evidence>
<dbReference type="NCBIfam" id="TIGR00074">
    <property type="entry name" value="hypC_hupF"/>
    <property type="match status" value="1"/>
</dbReference>
<dbReference type="AlphaFoldDB" id="A0A1H7LW55"/>
<dbReference type="PROSITE" id="PS01097">
    <property type="entry name" value="HUPF_HYPC"/>
    <property type="match status" value="1"/>
</dbReference>
<dbReference type="OrthoDB" id="9806017at2"/>
<comment type="similarity">
    <text evidence="1">Belongs to the HupF/HypC family.</text>
</comment>
<keyword evidence="3" id="KW-1185">Reference proteome</keyword>
<dbReference type="Pfam" id="PF01455">
    <property type="entry name" value="HupF_HypC"/>
    <property type="match status" value="1"/>
</dbReference>
<dbReference type="FunFam" id="2.30.30.140:FF:000022">
    <property type="entry name" value="Hydrogenase assembly chaperone HybG"/>
    <property type="match status" value="1"/>
</dbReference>
<evidence type="ECO:0000313" key="3">
    <source>
        <dbReference type="Proteomes" id="UP000198677"/>
    </source>
</evidence>